<dbReference type="PANTHER" id="PTHR38445:SF9">
    <property type="entry name" value="HTH-TYPE TRANSCRIPTIONAL REPRESSOR YTRA"/>
    <property type="match status" value="1"/>
</dbReference>
<dbReference type="PRINTS" id="PR00035">
    <property type="entry name" value="HTHGNTR"/>
</dbReference>
<evidence type="ECO:0000259" key="4">
    <source>
        <dbReference type="PROSITE" id="PS50949"/>
    </source>
</evidence>
<protein>
    <submittedName>
        <fullName evidence="5">Transcriptional regulator, GntR family</fullName>
    </submittedName>
</protein>
<dbReference type="RefSeq" id="WP_072714289.1">
    <property type="nucleotide sequence ID" value="NZ_FRAU01000001.1"/>
</dbReference>
<dbReference type="AlphaFoldDB" id="A0A1M6Q0X9"/>
<keyword evidence="1" id="KW-0805">Transcription regulation</keyword>
<dbReference type="InterPro" id="IPR036390">
    <property type="entry name" value="WH_DNA-bd_sf"/>
</dbReference>
<name>A0A1M6Q0X9_9BACT</name>
<proteinExistence type="predicted"/>
<dbReference type="InterPro" id="IPR000524">
    <property type="entry name" value="Tscrpt_reg_HTH_GntR"/>
</dbReference>
<dbReference type="PROSITE" id="PS50949">
    <property type="entry name" value="HTH_GNTR"/>
    <property type="match status" value="1"/>
</dbReference>
<evidence type="ECO:0000256" key="2">
    <source>
        <dbReference type="ARBA" id="ARBA00023125"/>
    </source>
</evidence>
<sequence>MITLDRTQPQPLHQQLVAQLRYLIARGHFRPGTPLPSTRELARQLGISFHTVRKAYQQLEVEGVVHRQSGRRYLVRPESAPTREMRLERGATLLQETLRRLVGIGLRTDDIEYLFQEQLALLEDHAPTPKVLCLAPTQELAECLIAALGGSWSELVEPITPEALVHHEDADLVLARHADLHRFRHRLPQADWLGLLVYPEPSVLERVASLLPRETLGLVTLQPETIPHLLTELRVATGFGGQVLAVAIEESRHHLRPLLDQADLLICTPQSYRRLATPGDRPIAMLSFRVGPESIDALQAHFQSL</sequence>
<dbReference type="EMBL" id="FRAU01000001">
    <property type="protein sequence ID" value="SHK13870.1"/>
    <property type="molecule type" value="Genomic_DNA"/>
</dbReference>
<dbReference type="STRING" id="633813.SAMN04488087_0420"/>
<evidence type="ECO:0000256" key="1">
    <source>
        <dbReference type="ARBA" id="ARBA00023015"/>
    </source>
</evidence>
<dbReference type="PANTHER" id="PTHR38445">
    <property type="entry name" value="HTH-TYPE TRANSCRIPTIONAL REPRESSOR YTRA"/>
    <property type="match status" value="1"/>
</dbReference>
<dbReference type="SMART" id="SM00345">
    <property type="entry name" value="HTH_GNTR"/>
    <property type="match status" value="1"/>
</dbReference>
<evidence type="ECO:0000313" key="6">
    <source>
        <dbReference type="Proteomes" id="UP000185812"/>
    </source>
</evidence>
<dbReference type="InterPro" id="IPR036388">
    <property type="entry name" value="WH-like_DNA-bd_sf"/>
</dbReference>
<accession>A0A1M6Q0X9</accession>
<feature type="domain" description="HTH gntR-type" evidence="4">
    <location>
        <begin position="10"/>
        <end position="78"/>
    </location>
</feature>
<dbReference type="GO" id="GO:0003700">
    <property type="term" value="F:DNA-binding transcription factor activity"/>
    <property type="evidence" value="ECO:0007669"/>
    <property type="project" value="InterPro"/>
</dbReference>
<dbReference type="Proteomes" id="UP000185812">
    <property type="component" value="Unassembled WGS sequence"/>
</dbReference>
<reference evidence="6" key="1">
    <citation type="submission" date="2016-11" db="EMBL/GenBank/DDBJ databases">
        <authorList>
            <person name="Varghese N."/>
            <person name="Submissions S."/>
        </authorList>
    </citation>
    <scope>NUCLEOTIDE SEQUENCE [LARGE SCALE GENOMIC DNA]</scope>
    <source>
        <strain evidence="6">DSM 22212</strain>
    </source>
</reference>
<dbReference type="SUPFAM" id="SSF46785">
    <property type="entry name" value="Winged helix' DNA-binding domain"/>
    <property type="match status" value="1"/>
</dbReference>
<dbReference type="Pfam" id="PF00392">
    <property type="entry name" value="GntR"/>
    <property type="match status" value="1"/>
</dbReference>
<evidence type="ECO:0000256" key="3">
    <source>
        <dbReference type="ARBA" id="ARBA00023163"/>
    </source>
</evidence>
<gene>
    <name evidence="5" type="ORF">SAMN04488087_0420</name>
</gene>
<dbReference type="GO" id="GO:0003677">
    <property type="term" value="F:DNA binding"/>
    <property type="evidence" value="ECO:0007669"/>
    <property type="project" value="UniProtKB-KW"/>
</dbReference>
<keyword evidence="6" id="KW-1185">Reference proteome</keyword>
<dbReference type="CDD" id="cd07377">
    <property type="entry name" value="WHTH_GntR"/>
    <property type="match status" value="1"/>
</dbReference>
<organism evidence="5 6">
    <name type="scientific">Rhodothermus profundi</name>
    <dbReference type="NCBI Taxonomy" id="633813"/>
    <lineage>
        <taxon>Bacteria</taxon>
        <taxon>Pseudomonadati</taxon>
        <taxon>Rhodothermota</taxon>
        <taxon>Rhodothermia</taxon>
        <taxon>Rhodothermales</taxon>
        <taxon>Rhodothermaceae</taxon>
        <taxon>Rhodothermus</taxon>
    </lineage>
</organism>
<dbReference type="OrthoDB" id="362473at2"/>
<keyword evidence="2" id="KW-0238">DNA-binding</keyword>
<dbReference type="Gene3D" id="1.10.10.10">
    <property type="entry name" value="Winged helix-like DNA-binding domain superfamily/Winged helix DNA-binding domain"/>
    <property type="match status" value="1"/>
</dbReference>
<evidence type="ECO:0000313" key="5">
    <source>
        <dbReference type="EMBL" id="SHK13870.1"/>
    </source>
</evidence>
<keyword evidence="3" id="KW-0804">Transcription</keyword>